<reference evidence="6 7" key="1">
    <citation type="journal article" date="2016" name="Nat. Commun.">
        <title>Thousands of microbial genomes shed light on interconnected biogeochemical processes in an aquifer system.</title>
        <authorList>
            <person name="Anantharaman K."/>
            <person name="Brown C.T."/>
            <person name="Hug L.A."/>
            <person name="Sharon I."/>
            <person name="Castelle C.J."/>
            <person name="Probst A.J."/>
            <person name="Thomas B.C."/>
            <person name="Singh A."/>
            <person name="Wilkins M.J."/>
            <person name="Karaoz U."/>
            <person name="Brodie E.L."/>
            <person name="Williams K.H."/>
            <person name="Hubbard S.S."/>
            <person name="Banfield J.F."/>
        </authorList>
    </citation>
    <scope>NUCLEOTIDE SEQUENCE [LARGE SCALE GENOMIC DNA]</scope>
</reference>
<dbReference type="SMART" id="SM00382">
    <property type="entry name" value="AAA"/>
    <property type="match status" value="1"/>
</dbReference>
<dbReference type="Proteomes" id="UP000178082">
    <property type="component" value="Unassembled WGS sequence"/>
</dbReference>
<feature type="domain" description="ABC transporter" evidence="5">
    <location>
        <begin position="29"/>
        <end position="250"/>
    </location>
</feature>
<evidence type="ECO:0000256" key="2">
    <source>
        <dbReference type="ARBA" id="ARBA00022448"/>
    </source>
</evidence>
<keyword evidence="2" id="KW-0813">Transport</keyword>
<name>A0A1F7SDM9_9BACT</name>
<dbReference type="InterPro" id="IPR003593">
    <property type="entry name" value="AAA+_ATPase"/>
</dbReference>
<accession>A0A1F7SDM9</accession>
<evidence type="ECO:0000259" key="5">
    <source>
        <dbReference type="PROSITE" id="PS50893"/>
    </source>
</evidence>
<proteinExistence type="inferred from homology"/>
<comment type="caution">
    <text evidence="6">The sequence shown here is derived from an EMBL/GenBank/DDBJ whole genome shotgun (WGS) entry which is preliminary data.</text>
</comment>
<dbReference type="Gene3D" id="3.40.50.300">
    <property type="entry name" value="P-loop containing nucleotide triphosphate hydrolases"/>
    <property type="match status" value="1"/>
</dbReference>
<dbReference type="PANTHER" id="PTHR46743">
    <property type="entry name" value="TEICHOIC ACIDS EXPORT ATP-BINDING PROTEIN TAGH"/>
    <property type="match status" value="1"/>
</dbReference>
<keyword evidence="3" id="KW-0547">Nucleotide-binding</keyword>
<dbReference type="PROSITE" id="PS50893">
    <property type="entry name" value="ABC_TRANSPORTER_2"/>
    <property type="match status" value="1"/>
</dbReference>
<protein>
    <recommendedName>
        <fullName evidence="5">ABC transporter domain-containing protein</fullName>
    </recommendedName>
</protein>
<dbReference type="EMBL" id="MGDI01000036">
    <property type="protein sequence ID" value="OGL51880.1"/>
    <property type="molecule type" value="Genomic_DNA"/>
</dbReference>
<dbReference type="SUPFAM" id="SSF52540">
    <property type="entry name" value="P-loop containing nucleoside triphosphate hydrolases"/>
    <property type="match status" value="1"/>
</dbReference>
<dbReference type="Pfam" id="PF00005">
    <property type="entry name" value="ABC_tran"/>
    <property type="match status" value="1"/>
</dbReference>
<dbReference type="STRING" id="1817883.A3G31_05720"/>
<dbReference type="CDD" id="cd03220">
    <property type="entry name" value="ABC_KpsT_Wzt"/>
    <property type="match status" value="1"/>
</dbReference>
<dbReference type="InterPro" id="IPR050683">
    <property type="entry name" value="Bact_Polysacc_Export_ATP-bd"/>
</dbReference>
<evidence type="ECO:0000256" key="3">
    <source>
        <dbReference type="ARBA" id="ARBA00022741"/>
    </source>
</evidence>
<evidence type="ECO:0000256" key="4">
    <source>
        <dbReference type="ARBA" id="ARBA00022840"/>
    </source>
</evidence>
<dbReference type="GO" id="GO:0016020">
    <property type="term" value="C:membrane"/>
    <property type="evidence" value="ECO:0007669"/>
    <property type="project" value="InterPro"/>
</dbReference>
<dbReference type="GO" id="GO:0140359">
    <property type="term" value="F:ABC-type transporter activity"/>
    <property type="evidence" value="ECO:0007669"/>
    <property type="project" value="InterPro"/>
</dbReference>
<dbReference type="GO" id="GO:0005524">
    <property type="term" value="F:ATP binding"/>
    <property type="evidence" value="ECO:0007669"/>
    <property type="project" value="UniProtKB-KW"/>
</dbReference>
<evidence type="ECO:0000256" key="1">
    <source>
        <dbReference type="ARBA" id="ARBA00005417"/>
    </source>
</evidence>
<dbReference type="AlphaFoldDB" id="A0A1F7SDM9"/>
<dbReference type="InterPro" id="IPR003439">
    <property type="entry name" value="ABC_transporter-like_ATP-bd"/>
</dbReference>
<dbReference type="GO" id="GO:0016887">
    <property type="term" value="F:ATP hydrolysis activity"/>
    <property type="evidence" value="ECO:0007669"/>
    <property type="project" value="InterPro"/>
</dbReference>
<dbReference type="InterPro" id="IPR015860">
    <property type="entry name" value="ABC_transpr_TagH-like"/>
</dbReference>
<evidence type="ECO:0000313" key="7">
    <source>
        <dbReference type="Proteomes" id="UP000178082"/>
    </source>
</evidence>
<organism evidence="6 7">
    <name type="scientific">Candidatus Schekmanbacteria bacterium RIFCSPLOWO2_12_FULL_38_15</name>
    <dbReference type="NCBI Taxonomy" id="1817883"/>
    <lineage>
        <taxon>Bacteria</taxon>
        <taxon>Candidatus Schekmaniibacteriota</taxon>
    </lineage>
</organism>
<sequence>MSIDNEKIDITVENLGVFFMLYHQQHITLKETIISFLRRKRRYEKFWALRNITFKVKKGEMLGIIGVNGSGKSTLLKILAKILIPDEGKATIRGKVSALLELGAGFHEELTGMENVYLAGSILGLTRKQIEGIYDEIVEFSELKKFMDIPVKNFSSGMYMRLGFTIATSVNPDILIIDEILGVGDEGFQKKCYERIENFKKAGKTIILVSHASNLVENFCDRAILLNAGQMVCDGKPQDIIATYREILSGRR</sequence>
<keyword evidence="4" id="KW-0067">ATP-binding</keyword>
<dbReference type="PANTHER" id="PTHR46743:SF2">
    <property type="entry name" value="TEICHOIC ACIDS EXPORT ATP-BINDING PROTEIN TAGH"/>
    <property type="match status" value="1"/>
</dbReference>
<dbReference type="InterPro" id="IPR027417">
    <property type="entry name" value="P-loop_NTPase"/>
</dbReference>
<evidence type="ECO:0000313" key="6">
    <source>
        <dbReference type="EMBL" id="OGL51880.1"/>
    </source>
</evidence>
<gene>
    <name evidence="6" type="ORF">A3G31_05720</name>
</gene>
<comment type="similarity">
    <text evidence="1">Belongs to the ABC transporter superfamily.</text>
</comment>